<dbReference type="InterPro" id="IPR029058">
    <property type="entry name" value="AB_hydrolase_fold"/>
</dbReference>
<sequence length="403" mass="44738">MPAESGDDQSADSPIDLFDDLGGNMITPYIIDIPDQRLAAIRSRVESYDWSELPDAGDWSAGVGVRDLKRLVDYWQHSFDWRKVERRLSQLPNYTSVIEGERIHFIHKRGNGSKPPLLLLHGWPGSFIEFERLLDPLVSDGHDVVVASLPGFAFSTPITGVIGPRRAAELLHGLMSQLFGPARYIVQGGDWGAHIASWMAQQHPDALLGFHINMVRIFAADARPMTPAEEEFFAKQAVILDWETGYNHQQETRPQTLGVAMADSPVGAAGWILEKFGQWADLPKLPDGSPDLWSKFSEEDLLTNIMLYVAPSSVVTATWIYHGKRLEGSDRFPAGTRVSVPMGVAAFPDPVFLPVPRSFVEKTYDVVHWTDMPRGGHFAALEQPDLMLADLRAFVSAVSAQRG</sequence>
<dbReference type="PRINTS" id="PR00412">
    <property type="entry name" value="EPOXHYDRLASE"/>
</dbReference>
<protein>
    <submittedName>
        <fullName evidence="6">Pimeloyl-ACP methyl ester carboxylesterase</fullName>
    </submittedName>
</protein>
<evidence type="ECO:0000313" key="7">
    <source>
        <dbReference type="Proteomes" id="UP000542353"/>
    </source>
</evidence>
<comment type="caution">
    <text evidence="6">The sequence shown here is derived from an EMBL/GenBank/DDBJ whole genome shotgun (WGS) entry which is preliminary data.</text>
</comment>
<dbReference type="GO" id="GO:0004301">
    <property type="term" value="F:epoxide hydrolase activity"/>
    <property type="evidence" value="ECO:0007669"/>
    <property type="project" value="TreeGrafter"/>
</dbReference>
<feature type="active site" description="Proton donor" evidence="4">
    <location>
        <position position="321"/>
    </location>
</feature>
<evidence type="ECO:0000259" key="5">
    <source>
        <dbReference type="Pfam" id="PF06441"/>
    </source>
</evidence>
<dbReference type="GO" id="GO:0097176">
    <property type="term" value="P:epoxide metabolic process"/>
    <property type="evidence" value="ECO:0007669"/>
    <property type="project" value="TreeGrafter"/>
</dbReference>
<dbReference type="PANTHER" id="PTHR21661">
    <property type="entry name" value="EPOXIDE HYDROLASE 1-RELATED"/>
    <property type="match status" value="1"/>
</dbReference>
<accession>A0A7W8DZH0</accession>
<keyword evidence="2" id="KW-0058">Aromatic hydrocarbons catabolism</keyword>
<dbReference type="AlphaFoldDB" id="A0A7W8DZH0"/>
<gene>
    <name evidence="6" type="ORF">HNR60_002612</name>
</gene>
<dbReference type="PIRSF" id="PIRSF001112">
    <property type="entry name" value="Epoxide_hydrolase"/>
    <property type="match status" value="1"/>
</dbReference>
<organism evidence="6 7">
    <name type="scientific">Rhodopseudomonas rhenobacensis</name>
    <dbReference type="NCBI Taxonomy" id="87461"/>
    <lineage>
        <taxon>Bacteria</taxon>
        <taxon>Pseudomonadati</taxon>
        <taxon>Pseudomonadota</taxon>
        <taxon>Alphaproteobacteria</taxon>
        <taxon>Hyphomicrobiales</taxon>
        <taxon>Nitrobacteraceae</taxon>
        <taxon>Rhodopseudomonas</taxon>
    </lineage>
</organism>
<dbReference type="Gene3D" id="3.40.50.1820">
    <property type="entry name" value="alpha/beta hydrolase"/>
    <property type="match status" value="1"/>
</dbReference>
<keyword evidence="3" id="KW-0378">Hydrolase</keyword>
<reference evidence="6 7" key="1">
    <citation type="submission" date="2020-08" db="EMBL/GenBank/DDBJ databases">
        <title>Genomic Encyclopedia of Type Strains, Phase IV (KMG-IV): sequencing the most valuable type-strain genomes for metagenomic binning, comparative biology and taxonomic classification.</title>
        <authorList>
            <person name="Goeker M."/>
        </authorList>
    </citation>
    <scope>NUCLEOTIDE SEQUENCE [LARGE SCALE GENOMIC DNA]</scope>
    <source>
        <strain evidence="6 7">DSM 12706</strain>
    </source>
</reference>
<dbReference type="InterPro" id="IPR010497">
    <property type="entry name" value="Epoxide_hydro_N"/>
</dbReference>
<dbReference type="RefSeq" id="WP_246432926.1">
    <property type="nucleotide sequence ID" value="NZ_JACHIH010000015.1"/>
</dbReference>
<dbReference type="SUPFAM" id="SSF53474">
    <property type="entry name" value="alpha/beta-Hydrolases"/>
    <property type="match status" value="1"/>
</dbReference>
<name>A0A7W8DZH0_9BRAD</name>
<evidence type="ECO:0000256" key="2">
    <source>
        <dbReference type="ARBA" id="ARBA00022797"/>
    </source>
</evidence>
<evidence type="ECO:0000256" key="1">
    <source>
        <dbReference type="ARBA" id="ARBA00010088"/>
    </source>
</evidence>
<dbReference type="InterPro" id="IPR000639">
    <property type="entry name" value="Epox_hydrolase-like"/>
</dbReference>
<dbReference type="PANTHER" id="PTHR21661:SF35">
    <property type="entry name" value="EPOXIDE HYDROLASE"/>
    <property type="match status" value="1"/>
</dbReference>
<dbReference type="EMBL" id="JACHIH010000015">
    <property type="protein sequence ID" value="MBB5047855.1"/>
    <property type="molecule type" value="Genomic_DNA"/>
</dbReference>
<evidence type="ECO:0000256" key="3">
    <source>
        <dbReference type="ARBA" id="ARBA00022801"/>
    </source>
</evidence>
<comment type="similarity">
    <text evidence="1">Belongs to the peptidase S33 family.</text>
</comment>
<feature type="active site" description="Proton acceptor" evidence="4">
    <location>
        <position position="377"/>
    </location>
</feature>
<feature type="active site" description="Nucleophile" evidence="4">
    <location>
        <position position="190"/>
    </location>
</feature>
<dbReference type="InterPro" id="IPR016292">
    <property type="entry name" value="Epoxide_hydrolase"/>
</dbReference>
<evidence type="ECO:0000256" key="4">
    <source>
        <dbReference type="PIRSR" id="PIRSR001112-1"/>
    </source>
</evidence>
<evidence type="ECO:0000313" key="6">
    <source>
        <dbReference type="EMBL" id="MBB5047855.1"/>
    </source>
</evidence>
<dbReference type="Pfam" id="PF06441">
    <property type="entry name" value="EHN"/>
    <property type="match status" value="1"/>
</dbReference>
<dbReference type="Proteomes" id="UP000542353">
    <property type="component" value="Unassembled WGS sequence"/>
</dbReference>
<keyword evidence="7" id="KW-1185">Reference proteome</keyword>
<proteinExistence type="inferred from homology"/>
<feature type="domain" description="Epoxide hydrolase N-terminal" evidence="5">
    <location>
        <begin position="26"/>
        <end position="130"/>
    </location>
</feature>